<organism evidence="2 3">
    <name type="scientific">Calocera viscosa (strain TUFC12733)</name>
    <dbReference type="NCBI Taxonomy" id="1330018"/>
    <lineage>
        <taxon>Eukaryota</taxon>
        <taxon>Fungi</taxon>
        <taxon>Dikarya</taxon>
        <taxon>Basidiomycota</taxon>
        <taxon>Agaricomycotina</taxon>
        <taxon>Dacrymycetes</taxon>
        <taxon>Dacrymycetales</taxon>
        <taxon>Dacrymycetaceae</taxon>
        <taxon>Calocera</taxon>
    </lineage>
</organism>
<feature type="compositionally biased region" description="Polar residues" evidence="1">
    <location>
        <begin position="8"/>
        <end position="22"/>
    </location>
</feature>
<protein>
    <recommendedName>
        <fullName evidence="4">Nucleotidyltransferase</fullName>
    </recommendedName>
</protein>
<feature type="region of interest" description="Disordered" evidence="1">
    <location>
        <begin position="1"/>
        <end position="41"/>
    </location>
</feature>
<dbReference type="OrthoDB" id="3051727at2759"/>
<evidence type="ECO:0000313" key="2">
    <source>
        <dbReference type="EMBL" id="KZO94462.1"/>
    </source>
</evidence>
<proteinExistence type="predicted"/>
<dbReference type="EMBL" id="KV417294">
    <property type="protein sequence ID" value="KZO94462.1"/>
    <property type="molecule type" value="Genomic_DNA"/>
</dbReference>
<feature type="compositionally biased region" description="Basic and acidic residues" evidence="1">
    <location>
        <begin position="431"/>
        <end position="440"/>
    </location>
</feature>
<feature type="region of interest" description="Disordered" evidence="1">
    <location>
        <begin position="307"/>
        <end position="446"/>
    </location>
</feature>
<sequence>MAPLFSFHRSSTQSNKSNTSEKTLVGSYDGRSSPQSEKRVKQSAEFDVIALPDGSVVRVKTEGMSVPDTRQNFETILEVAKESIRMLRSLGVHSCAAGDLAARVYGATRVPEEVDLFLLTDKLDYAQILRRLIFHNPKFFLVPLTPSLHDFPPALDGPSMLDQALYYRTTPVPIAINLHLPPTPVVPYLTSADIHWRESFPLLPLPLVLLEKLRTWTANRYVPASREITLADRRRQWAEHGDLETLMGRVVRSRTNLRKERICAPLFESSEAEAELERWVREYLHVYPDSRTMWAVLGIRLPEKGALSRTQSHSSGSTSSLPRTPVSPQQQRDQPAHAPPRPSFSSDHQSVTSRPSLSFSRTHTPIPESPHHSPTDPHPRPQTPSRQTFAPPPLPPLPPPPVPKRERALTHPPTVPLRSRSPFLRKKSSAKLKERAKEESYFDWDD</sequence>
<feature type="compositionally biased region" description="Pro residues" evidence="1">
    <location>
        <begin position="390"/>
        <end position="402"/>
    </location>
</feature>
<name>A0A167KB85_CALVF</name>
<gene>
    <name evidence="2" type="ORF">CALVIDRAFT_565534</name>
</gene>
<evidence type="ECO:0000313" key="3">
    <source>
        <dbReference type="Proteomes" id="UP000076738"/>
    </source>
</evidence>
<dbReference type="AlphaFoldDB" id="A0A167KB85"/>
<reference evidence="2 3" key="1">
    <citation type="journal article" date="2016" name="Mol. Biol. Evol.">
        <title>Comparative Genomics of Early-Diverging Mushroom-Forming Fungi Provides Insights into the Origins of Lignocellulose Decay Capabilities.</title>
        <authorList>
            <person name="Nagy L.G."/>
            <person name="Riley R."/>
            <person name="Tritt A."/>
            <person name="Adam C."/>
            <person name="Daum C."/>
            <person name="Floudas D."/>
            <person name="Sun H."/>
            <person name="Yadav J.S."/>
            <person name="Pangilinan J."/>
            <person name="Larsson K.H."/>
            <person name="Matsuura K."/>
            <person name="Barry K."/>
            <person name="Labutti K."/>
            <person name="Kuo R."/>
            <person name="Ohm R.A."/>
            <person name="Bhattacharya S.S."/>
            <person name="Shirouzu T."/>
            <person name="Yoshinaga Y."/>
            <person name="Martin F.M."/>
            <person name="Grigoriev I.V."/>
            <person name="Hibbett D.S."/>
        </authorList>
    </citation>
    <scope>NUCLEOTIDE SEQUENCE [LARGE SCALE GENOMIC DNA]</scope>
    <source>
        <strain evidence="2 3">TUFC12733</strain>
    </source>
</reference>
<accession>A0A167KB85</accession>
<evidence type="ECO:0000256" key="1">
    <source>
        <dbReference type="SAM" id="MobiDB-lite"/>
    </source>
</evidence>
<keyword evidence="3" id="KW-1185">Reference proteome</keyword>
<feature type="compositionally biased region" description="Low complexity" evidence="1">
    <location>
        <begin position="308"/>
        <end position="320"/>
    </location>
</feature>
<dbReference type="Proteomes" id="UP000076738">
    <property type="component" value="Unassembled WGS sequence"/>
</dbReference>
<feature type="compositionally biased region" description="Polar residues" evidence="1">
    <location>
        <begin position="343"/>
        <end position="363"/>
    </location>
</feature>
<feature type="compositionally biased region" description="Basic and acidic residues" evidence="1">
    <location>
        <begin position="369"/>
        <end position="379"/>
    </location>
</feature>
<evidence type="ECO:0008006" key="4">
    <source>
        <dbReference type="Google" id="ProtNLM"/>
    </source>
</evidence>